<feature type="compositionally biased region" description="Basic and acidic residues" evidence="1">
    <location>
        <begin position="348"/>
        <end position="362"/>
    </location>
</feature>
<reference evidence="2" key="1">
    <citation type="submission" date="2020-11" db="EMBL/GenBank/DDBJ databases">
        <authorList>
            <person name="Whiteford S."/>
        </authorList>
    </citation>
    <scope>NUCLEOTIDE SEQUENCE</scope>
</reference>
<feature type="compositionally biased region" description="Basic and acidic residues" evidence="1">
    <location>
        <begin position="372"/>
        <end position="403"/>
    </location>
</feature>
<comment type="caution">
    <text evidence="2">The sequence shown here is derived from an EMBL/GenBank/DDBJ whole genome shotgun (WGS) entry which is preliminary data.</text>
</comment>
<accession>A0A8S4FXB9</accession>
<feature type="compositionally biased region" description="Basic and acidic residues" evidence="1">
    <location>
        <begin position="273"/>
        <end position="287"/>
    </location>
</feature>
<feature type="region of interest" description="Disordered" evidence="1">
    <location>
        <begin position="348"/>
        <end position="474"/>
    </location>
</feature>
<proteinExistence type="predicted"/>
<dbReference type="AlphaFoldDB" id="A0A8S4FXB9"/>
<name>A0A8S4FXB9_PLUXY</name>
<feature type="compositionally biased region" description="Basic residues" evidence="1">
    <location>
        <begin position="152"/>
        <end position="167"/>
    </location>
</feature>
<organism evidence="2 3">
    <name type="scientific">Plutella xylostella</name>
    <name type="common">Diamondback moth</name>
    <name type="synonym">Plutella maculipennis</name>
    <dbReference type="NCBI Taxonomy" id="51655"/>
    <lineage>
        <taxon>Eukaryota</taxon>
        <taxon>Metazoa</taxon>
        <taxon>Ecdysozoa</taxon>
        <taxon>Arthropoda</taxon>
        <taxon>Hexapoda</taxon>
        <taxon>Insecta</taxon>
        <taxon>Pterygota</taxon>
        <taxon>Neoptera</taxon>
        <taxon>Endopterygota</taxon>
        <taxon>Lepidoptera</taxon>
        <taxon>Glossata</taxon>
        <taxon>Ditrysia</taxon>
        <taxon>Yponomeutoidea</taxon>
        <taxon>Plutellidae</taxon>
        <taxon>Plutella</taxon>
    </lineage>
</organism>
<keyword evidence="3" id="KW-1185">Reference proteome</keyword>
<evidence type="ECO:0000313" key="2">
    <source>
        <dbReference type="EMBL" id="CAG9132779.1"/>
    </source>
</evidence>
<dbReference type="EMBL" id="CAJHNJ030000053">
    <property type="protein sequence ID" value="CAG9132779.1"/>
    <property type="molecule type" value="Genomic_DNA"/>
</dbReference>
<evidence type="ECO:0000256" key="1">
    <source>
        <dbReference type="SAM" id="MobiDB-lite"/>
    </source>
</evidence>
<feature type="compositionally biased region" description="Basic and acidic residues" evidence="1">
    <location>
        <begin position="135"/>
        <end position="151"/>
    </location>
</feature>
<protein>
    <submittedName>
        <fullName evidence="2">(diamondback moth) hypothetical protein</fullName>
    </submittedName>
</protein>
<evidence type="ECO:0000313" key="3">
    <source>
        <dbReference type="Proteomes" id="UP000653454"/>
    </source>
</evidence>
<feature type="compositionally biased region" description="Basic and acidic residues" evidence="1">
    <location>
        <begin position="297"/>
        <end position="310"/>
    </location>
</feature>
<feature type="region of interest" description="Disordered" evidence="1">
    <location>
        <begin position="74"/>
        <end position="176"/>
    </location>
</feature>
<gene>
    <name evidence="2" type="ORF">PLXY2_LOCUS11047</name>
</gene>
<dbReference type="Proteomes" id="UP000653454">
    <property type="component" value="Unassembled WGS sequence"/>
</dbReference>
<feature type="region of interest" description="Disordered" evidence="1">
    <location>
        <begin position="273"/>
        <end position="317"/>
    </location>
</feature>
<feature type="compositionally biased region" description="Basic and acidic residues" evidence="1">
    <location>
        <begin position="74"/>
        <end position="128"/>
    </location>
</feature>
<feature type="compositionally biased region" description="Basic and acidic residues" evidence="1">
    <location>
        <begin position="413"/>
        <end position="444"/>
    </location>
</feature>
<feature type="compositionally biased region" description="Basic and acidic residues" evidence="1">
    <location>
        <begin position="454"/>
        <end position="474"/>
    </location>
</feature>
<sequence>MGVSRFRIECRPAALFTWCRVVLTWLSISMAYCRLHIRNKKNGHITDRYRTNVCPIGGLLEAIMVQLEIEKGYGRESDPSDRRVSTGSRRDNMAAPEGEREVRKRRERRDSGCAHERKERRPHSEERAPPPPPPLHDHNRLESERRAERLSRARRPQFGGKRRRQPRTRNDIYRSKENECLLPTDAIYTDYTEEFRTKEDENYAEFRTKEDDYSEFRSKEDECLLRVEDRNVSPERDEQDAIECLPEPDYDRFSLYSASPSGLDLGALHRQLDREEPARSHAAERPRPAPAPAPAPRARDHHERQGDRISKKAHSKGYQQRWTLYTLRHASLHPASDQVCISLHRQLDREEPARSHAAERPRPAPAPAPAPRARDHHERQGDRISKKLDREEPARSHAAERPRPAPAPAPAPRARDHHERQGDRISKKLDREEPARSHAAERPRPAPAPAPAPRARDHHERQGDRISKKVSEWN</sequence>